<feature type="transmembrane region" description="Helical" evidence="1">
    <location>
        <begin position="26"/>
        <end position="48"/>
    </location>
</feature>
<feature type="transmembrane region" description="Helical" evidence="1">
    <location>
        <begin position="88"/>
        <end position="112"/>
    </location>
</feature>
<feature type="transmembrane region" description="Helical" evidence="1">
    <location>
        <begin position="173"/>
        <end position="195"/>
    </location>
</feature>
<comment type="caution">
    <text evidence="2">The sequence shown here is derived from an EMBL/GenBank/DDBJ whole genome shotgun (WGS) entry which is preliminary data.</text>
</comment>
<organism evidence="2 3">
    <name type="scientific">Larkinella rosea</name>
    <dbReference type="NCBI Taxonomy" id="2025312"/>
    <lineage>
        <taxon>Bacteria</taxon>
        <taxon>Pseudomonadati</taxon>
        <taxon>Bacteroidota</taxon>
        <taxon>Cytophagia</taxon>
        <taxon>Cytophagales</taxon>
        <taxon>Spirosomataceae</taxon>
        <taxon>Larkinella</taxon>
    </lineage>
</organism>
<dbReference type="EMBL" id="RQJO01000010">
    <property type="protein sequence ID" value="RRB01176.1"/>
    <property type="molecule type" value="Genomic_DNA"/>
</dbReference>
<dbReference type="AlphaFoldDB" id="A0A3P1BJR9"/>
<dbReference type="OrthoDB" id="9803163at2"/>
<evidence type="ECO:0000256" key="1">
    <source>
        <dbReference type="SAM" id="Phobius"/>
    </source>
</evidence>
<keyword evidence="1" id="KW-1133">Transmembrane helix</keyword>
<evidence type="ECO:0000313" key="2">
    <source>
        <dbReference type="EMBL" id="RRB01176.1"/>
    </source>
</evidence>
<feature type="transmembrane region" description="Helical" evidence="1">
    <location>
        <begin position="60"/>
        <end position="82"/>
    </location>
</feature>
<gene>
    <name evidence="2" type="ORF">EHT25_23670</name>
</gene>
<sequence length="249" mass="27733">MALLEYNSNPKAPEKPVVSGQDTIRIIIGLLGFFLPFILVGGLFVYSCYPKPLSSISHYYYTRVGSIFCSTLGILAVVLLAYKGKKLIDFIFSTTAAVFAMLVVILPTNIGYKDARQLPPYFATFIADNCTRSTVHFTSAGIFLGSLALMSLLRFPKDDSSDEKPKPLDIFMYRASGLVMIVSMLIILLGANGWLIDKKWFEDHQGIFWGEAVAVCTFGYSWLLKAGFFSKTANLAKNIKNFHLVNYNE</sequence>
<reference evidence="2 3" key="1">
    <citation type="submission" date="2018-11" db="EMBL/GenBank/DDBJ databases">
        <authorList>
            <person name="Zhou Z."/>
            <person name="Wang G."/>
        </authorList>
    </citation>
    <scope>NUCLEOTIDE SEQUENCE [LARGE SCALE GENOMIC DNA]</scope>
    <source>
        <strain evidence="2 3">KCTC52004</strain>
    </source>
</reference>
<keyword evidence="1" id="KW-0472">Membrane</keyword>
<feature type="transmembrane region" description="Helical" evidence="1">
    <location>
        <begin position="207"/>
        <end position="224"/>
    </location>
</feature>
<keyword evidence="1" id="KW-0812">Transmembrane</keyword>
<evidence type="ECO:0008006" key="4">
    <source>
        <dbReference type="Google" id="ProtNLM"/>
    </source>
</evidence>
<proteinExistence type="predicted"/>
<dbReference type="Proteomes" id="UP000271925">
    <property type="component" value="Unassembled WGS sequence"/>
</dbReference>
<keyword evidence="3" id="KW-1185">Reference proteome</keyword>
<dbReference type="RefSeq" id="WP_124877638.1">
    <property type="nucleotide sequence ID" value="NZ_RQJO01000010.1"/>
</dbReference>
<feature type="transmembrane region" description="Helical" evidence="1">
    <location>
        <begin position="133"/>
        <end position="153"/>
    </location>
</feature>
<protein>
    <recommendedName>
        <fullName evidence="4">DUF998 domain-containing protein</fullName>
    </recommendedName>
</protein>
<evidence type="ECO:0000313" key="3">
    <source>
        <dbReference type="Proteomes" id="UP000271925"/>
    </source>
</evidence>
<accession>A0A3P1BJR9</accession>
<name>A0A3P1BJR9_9BACT</name>